<organism evidence="2 3">
    <name type="scientific">Burkholderia gladioli</name>
    <name type="common">Pseudomonas marginata</name>
    <name type="synonym">Phytomonas marginata</name>
    <dbReference type="NCBI Taxonomy" id="28095"/>
    <lineage>
        <taxon>Bacteria</taxon>
        <taxon>Pseudomonadati</taxon>
        <taxon>Pseudomonadota</taxon>
        <taxon>Betaproteobacteria</taxon>
        <taxon>Burkholderiales</taxon>
        <taxon>Burkholderiaceae</taxon>
        <taxon>Burkholderia</taxon>
    </lineage>
</organism>
<keyword evidence="1" id="KW-0812">Transmembrane</keyword>
<dbReference type="AlphaFoldDB" id="A0A2A7S6C1"/>
<proteinExistence type="predicted"/>
<dbReference type="Proteomes" id="UP000220629">
    <property type="component" value="Unassembled WGS sequence"/>
</dbReference>
<accession>A0A2A7S6C1</accession>
<evidence type="ECO:0000313" key="3">
    <source>
        <dbReference type="Proteomes" id="UP000220629"/>
    </source>
</evidence>
<reference evidence="3" key="1">
    <citation type="submission" date="2017-09" db="EMBL/GenBank/DDBJ databases">
        <title>FDA dAtabase for Regulatory Grade micrObial Sequences (FDA-ARGOS): Supporting development and validation of Infectious Disease Dx tests.</title>
        <authorList>
            <person name="Minogue T."/>
            <person name="Wolcott M."/>
            <person name="Wasieloski L."/>
            <person name="Aguilar W."/>
            <person name="Moore D."/>
            <person name="Tallon L."/>
            <person name="Sadzewicz L."/>
            <person name="Ott S."/>
            <person name="Zhao X."/>
            <person name="Nagaraj S."/>
            <person name="Vavikolanu K."/>
            <person name="Aluvathingal J."/>
            <person name="Nadendla S."/>
            <person name="Sichtig H."/>
        </authorList>
    </citation>
    <scope>NUCLEOTIDE SEQUENCE [LARGE SCALE GENOMIC DNA]</scope>
    <source>
        <strain evidence="3">FDAARGOS_390</strain>
    </source>
</reference>
<dbReference type="RefSeq" id="WP_096749195.1">
    <property type="nucleotide sequence ID" value="NZ_CADEPO010000005.1"/>
</dbReference>
<sequence length="76" mass="8517">MDPYWFPAKTHGWGWGAPATWQGWLVLLVYVALMSGAAFVYPPKRGQGRFLLAVLVLSAVFLAVVWATSEPPRWRA</sequence>
<feature type="transmembrane region" description="Helical" evidence="1">
    <location>
        <begin position="50"/>
        <end position="69"/>
    </location>
</feature>
<dbReference type="EMBL" id="PDDY01000004">
    <property type="protein sequence ID" value="PEH38770.1"/>
    <property type="molecule type" value="Genomic_DNA"/>
</dbReference>
<evidence type="ECO:0000256" key="1">
    <source>
        <dbReference type="SAM" id="Phobius"/>
    </source>
</evidence>
<name>A0A2A7S6C1_BURGA</name>
<gene>
    <name evidence="2" type="ORF">CRM94_31005</name>
</gene>
<comment type="caution">
    <text evidence="2">The sequence shown here is derived from an EMBL/GenBank/DDBJ whole genome shotgun (WGS) entry which is preliminary data.</text>
</comment>
<keyword evidence="1" id="KW-0472">Membrane</keyword>
<keyword evidence="1" id="KW-1133">Transmembrane helix</keyword>
<evidence type="ECO:0000313" key="2">
    <source>
        <dbReference type="EMBL" id="PEH38770.1"/>
    </source>
</evidence>
<protein>
    <submittedName>
        <fullName evidence="2">Uncharacterized protein</fullName>
    </submittedName>
</protein>
<feature type="transmembrane region" description="Helical" evidence="1">
    <location>
        <begin position="20"/>
        <end position="41"/>
    </location>
</feature>